<dbReference type="GO" id="GO:0004674">
    <property type="term" value="F:protein serine/threonine kinase activity"/>
    <property type="evidence" value="ECO:0007669"/>
    <property type="project" value="UniProtKB-KW"/>
</dbReference>
<dbReference type="Proteomes" id="UP000248646">
    <property type="component" value="Unassembled WGS sequence"/>
</dbReference>
<dbReference type="CDD" id="cd01918">
    <property type="entry name" value="HprK_C"/>
    <property type="match status" value="1"/>
</dbReference>
<keyword evidence="7" id="KW-0067">ATP-binding</keyword>
<comment type="catalytic activity">
    <reaction evidence="10">
        <text>[HPr protein]-O-phospho-L-serine + phosphate + H(+) = [HPr protein]-L-serine + diphosphate</text>
        <dbReference type="Rhea" id="RHEA:46604"/>
        <dbReference type="Rhea" id="RHEA-COMP:11602"/>
        <dbReference type="Rhea" id="RHEA-COMP:11603"/>
        <dbReference type="ChEBI" id="CHEBI:15378"/>
        <dbReference type="ChEBI" id="CHEBI:29999"/>
        <dbReference type="ChEBI" id="CHEBI:33019"/>
        <dbReference type="ChEBI" id="CHEBI:43474"/>
        <dbReference type="ChEBI" id="CHEBI:83421"/>
    </reaction>
</comment>
<evidence type="ECO:0000259" key="12">
    <source>
        <dbReference type="Pfam" id="PF07475"/>
    </source>
</evidence>
<keyword evidence="8" id="KW-0511">Multifunctional enzyme</keyword>
<dbReference type="Pfam" id="PF07475">
    <property type="entry name" value="Hpr_kinase_C"/>
    <property type="match status" value="1"/>
</dbReference>
<dbReference type="EMBL" id="QKZI01000001">
    <property type="protein sequence ID" value="PZX08001.1"/>
    <property type="molecule type" value="Genomic_DNA"/>
</dbReference>
<keyword evidence="4" id="KW-0808">Transferase</keyword>
<organism evidence="13 14">
    <name type="scientific">Psychrobacillus insolitus</name>
    <dbReference type="NCBI Taxonomy" id="1461"/>
    <lineage>
        <taxon>Bacteria</taxon>
        <taxon>Bacillati</taxon>
        <taxon>Bacillota</taxon>
        <taxon>Bacilli</taxon>
        <taxon>Bacillales</taxon>
        <taxon>Bacillaceae</taxon>
        <taxon>Psychrobacillus</taxon>
    </lineage>
</organism>
<evidence type="ECO:0000256" key="5">
    <source>
        <dbReference type="ARBA" id="ARBA00022741"/>
    </source>
</evidence>
<comment type="caution">
    <text evidence="13">The sequence shown here is derived from an EMBL/GenBank/DDBJ whole genome shotgun (WGS) entry which is preliminary data.</text>
</comment>
<evidence type="ECO:0000256" key="6">
    <source>
        <dbReference type="ARBA" id="ARBA00022777"/>
    </source>
</evidence>
<dbReference type="InterPro" id="IPR003755">
    <property type="entry name" value="HPr(Ser)_kin/Pase"/>
</dbReference>
<reference evidence="13 14" key="1">
    <citation type="submission" date="2018-06" db="EMBL/GenBank/DDBJ databases">
        <title>Genomic Encyclopedia of Type Strains, Phase IV (KMG-IV): sequencing the most valuable type-strain genomes for metagenomic binning, comparative biology and taxonomic classification.</title>
        <authorList>
            <person name="Goeker M."/>
        </authorList>
    </citation>
    <scope>NUCLEOTIDE SEQUENCE [LARGE SCALE GENOMIC DNA]</scope>
    <source>
        <strain evidence="13 14">DSM 5</strain>
    </source>
</reference>
<keyword evidence="9" id="KW-0119">Carbohydrate metabolism</keyword>
<feature type="domain" description="HPr(Ser) kinase/phosphorylase N-terminal" evidence="11">
    <location>
        <begin position="4"/>
        <end position="126"/>
    </location>
</feature>
<dbReference type="GO" id="GO:0000155">
    <property type="term" value="F:phosphorelay sensor kinase activity"/>
    <property type="evidence" value="ECO:0007669"/>
    <property type="project" value="InterPro"/>
</dbReference>
<dbReference type="SUPFAM" id="SSF53795">
    <property type="entry name" value="PEP carboxykinase-like"/>
    <property type="match status" value="1"/>
</dbReference>
<gene>
    <name evidence="13" type="ORF">C7437_1011123</name>
</gene>
<keyword evidence="6 13" id="KW-0418">Kinase</keyword>
<dbReference type="GO" id="GO:0006109">
    <property type="term" value="P:regulation of carbohydrate metabolic process"/>
    <property type="evidence" value="ECO:0007669"/>
    <property type="project" value="InterPro"/>
</dbReference>
<dbReference type="InterPro" id="IPR028979">
    <property type="entry name" value="Ser_kin/Pase_Hpr-like_N_sf"/>
</dbReference>
<feature type="domain" description="HPr kinase/phosphorylase C-terminal" evidence="12">
    <location>
        <begin position="131"/>
        <end position="298"/>
    </location>
</feature>
<evidence type="ECO:0000256" key="3">
    <source>
        <dbReference type="ARBA" id="ARBA00022527"/>
    </source>
</evidence>
<dbReference type="Pfam" id="PF02603">
    <property type="entry name" value="Hpr_kinase_N"/>
    <property type="match status" value="1"/>
</dbReference>
<dbReference type="InterPro" id="IPR011126">
    <property type="entry name" value="Hpr_kin/Pase_Hpr_N"/>
</dbReference>
<dbReference type="PANTHER" id="PTHR30305:SF1">
    <property type="entry name" value="HPR KINASE_PHOSPHORYLASE"/>
    <property type="match status" value="1"/>
</dbReference>
<protein>
    <submittedName>
        <fullName evidence="13">Hpr(Ser) kinase/phosphatase</fullName>
    </submittedName>
</protein>
<evidence type="ECO:0000256" key="8">
    <source>
        <dbReference type="ARBA" id="ARBA00023268"/>
    </source>
</evidence>
<dbReference type="AlphaFoldDB" id="A0A2W7MW17"/>
<dbReference type="Gene3D" id="3.40.1390.20">
    <property type="entry name" value="HprK N-terminal domain-like"/>
    <property type="match status" value="1"/>
</dbReference>
<dbReference type="SUPFAM" id="SSF75138">
    <property type="entry name" value="HprK N-terminal domain-like"/>
    <property type="match status" value="1"/>
</dbReference>
<dbReference type="InterPro" id="IPR011104">
    <property type="entry name" value="Hpr_kin/Pase_C"/>
</dbReference>
<evidence type="ECO:0000256" key="2">
    <source>
        <dbReference type="ARBA" id="ARBA00006883"/>
    </source>
</evidence>
<evidence type="ECO:0000256" key="1">
    <source>
        <dbReference type="ARBA" id="ARBA00001120"/>
    </source>
</evidence>
<comment type="catalytic activity">
    <reaction evidence="1">
        <text>[HPr protein]-L-serine + ATP = [HPr protein]-O-phospho-L-serine + ADP + H(+)</text>
        <dbReference type="Rhea" id="RHEA:46600"/>
        <dbReference type="Rhea" id="RHEA-COMP:11602"/>
        <dbReference type="Rhea" id="RHEA-COMP:11603"/>
        <dbReference type="ChEBI" id="CHEBI:15378"/>
        <dbReference type="ChEBI" id="CHEBI:29999"/>
        <dbReference type="ChEBI" id="CHEBI:30616"/>
        <dbReference type="ChEBI" id="CHEBI:83421"/>
        <dbReference type="ChEBI" id="CHEBI:456216"/>
    </reaction>
</comment>
<evidence type="ECO:0000256" key="10">
    <source>
        <dbReference type="ARBA" id="ARBA00047657"/>
    </source>
</evidence>
<sequence>MKIITVKDIVRKFSFKVLAGHDQLHRPLIHNKVRRPGLEFMDKFDFITTGYVQILGKNEINYLHTLEDEECRLRIGNIVKYNPPCIIITSNQEEPLGLIQYCVAEKIPVLQTPDSTSVLSAKLDAYVMKGMAQEIAIHGVCVNVAGMGILLRGKSGVGKSETAHTLIGRGHRLIADDIVVLKKLSPQTLLGTHNEKNKEFLALRSIGLLNVVRLYGRASFQEETRIALDIELTKWEQNDLNNELELETKFTDYMGVQIPHIQIQLQPGRDVAGLIEAAANNWYLKQQGYSAAEDFVQRLEKDFDNSN</sequence>
<comment type="similarity">
    <text evidence="2">Belongs to the HPrK/P family.</text>
</comment>
<dbReference type="PANTHER" id="PTHR30305">
    <property type="entry name" value="PROTEIN YJDM-RELATED"/>
    <property type="match status" value="1"/>
</dbReference>
<dbReference type="InterPro" id="IPR027417">
    <property type="entry name" value="P-loop_NTPase"/>
</dbReference>
<dbReference type="GO" id="GO:0005524">
    <property type="term" value="F:ATP binding"/>
    <property type="evidence" value="ECO:0007669"/>
    <property type="project" value="UniProtKB-KW"/>
</dbReference>
<evidence type="ECO:0000256" key="7">
    <source>
        <dbReference type="ARBA" id="ARBA00022840"/>
    </source>
</evidence>
<proteinExistence type="inferred from homology"/>
<keyword evidence="5" id="KW-0547">Nucleotide-binding</keyword>
<evidence type="ECO:0000256" key="9">
    <source>
        <dbReference type="ARBA" id="ARBA00023277"/>
    </source>
</evidence>
<evidence type="ECO:0000256" key="4">
    <source>
        <dbReference type="ARBA" id="ARBA00022679"/>
    </source>
</evidence>
<dbReference type="NCBIfam" id="TIGR00679">
    <property type="entry name" value="hpr-ser"/>
    <property type="match status" value="1"/>
</dbReference>
<evidence type="ECO:0000313" key="14">
    <source>
        <dbReference type="Proteomes" id="UP000248646"/>
    </source>
</evidence>
<keyword evidence="14" id="KW-1185">Reference proteome</keyword>
<evidence type="ECO:0000313" key="13">
    <source>
        <dbReference type="EMBL" id="PZX08001.1"/>
    </source>
</evidence>
<accession>A0A2W7MW17</accession>
<name>A0A2W7MW17_9BACI</name>
<dbReference type="OrthoDB" id="9778803at2"/>
<evidence type="ECO:0000259" key="11">
    <source>
        <dbReference type="Pfam" id="PF02603"/>
    </source>
</evidence>
<dbReference type="RefSeq" id="WP_111438598.1">
    <property type="nucleotide sequence ID" value="NZ_QKZI01000001.1"/>
</dbReference>
<keyword evidence="3" id="KW-0723">Serine/threonine-protein kinase</keyword>
<dbReference type="Gene3D" id="3.40.50.300">
    <property type="entry name" value="P-loop containing nucleotide triphosphate hydrolases"/>
    <property type="match status" value="1"/>
</dbReference>